<evidence type="ECO:0000313" key="1">
    <source>
        <dbReference type="EMBL" id="RAO66456.1"/>
    </source>
</evidence>
<evidence type="ECO:0000313" key="2">
    <source>
        <dbReference type="Proteomes" id="UP000249363"/>
    </source>
</evidence>
<accession>A0A364KSD4</accession>
<comment type="caution">
    <text evidence="1">The sequence shown here is derived from an EMBL/GenBank/DDBJ whole genome shotgun (WGS) entry which is preliminary data.</text>
</comment>
<protein>
    <submittedName>
        <fullName evidence="1">Uncharacterized protein</fullName>
    </submittedName>
</protein>
<dbReference type="OrthoDB" id="4227069at2759"/>
<gene>
    <name evidence="1" type="ORF">BHQ10_002468</name>
</gene>
<name>A0A364KSD4_TALAM</name>
<reference evidence="1 2" key="1">
    <citation type="journal article" date="2017" name="Biotechnol. Biofuels">
        <title>Differential beta-glucosidase expression as a function of carbon source availability in Talaromyces amestolkiae: a genomic and proteomic approach.</title>
        <authorList>
            <person name="de Eugenio L.I."/>
            <person name="Mendez-Liter J.A."/>
            <person name="Nieto-Dominguez M."/>
            <person name="Alonso L."/>
            <person name="Gil-Munoz J."/>
            <person name="Barriuso J."/>
            <person name="Prieto A."/>
            <person name="Martinez M.J."/>
        </authorList>
    </citation>
    <scope>NUCLEOTIDE SEQUENCE [LARGE SCALE GENOMIC DNA]</scope>
    <source>
        <strain evidence="1 2">CIB</strain>
    </source>
</reference>
<dbReference type="EMBL" id="MIKG01000003">
    <property type="protein sequence ID" value="RAO66456.1"/>
    <property type="molecule type" value="Genomic_DNA"/>
</dbReference>
<dbReference type="RefSeq" id="XP_040730973.1">
    <property type="nucleotide sequence ID" value="XM_040874617.1"/>
</dbReference>
<dbReference type="GeneID" id="63791685"/>
<keyword evidence="2" id="KW-1185">Reference proteome</keyword>
<sequence length="213" mass="23382">MARVSQFTEEFDATFTSFPGLERPITLVDEKNALRTSTESVANTKTTTNVFAGAFKAARRLCASYKCHFNELLTCNFRQGNTHDDDKSIEAGSIFTASYGAAPTSAEELEQQSRRNKLSAIFGLLLDDDSSAFTAYNAKKQPTTAITKTQATATLRTPDAPTFWGQVCVTKGDTAEVIMTGYESEIENIDNNTNAELEFLAYLGVVDFKTGKY</sequence>
<proteinExistence type="predicted"/>
<organism evidence="1 2">
    <name type="scientific">Talaromyces amestolkiae</name>
    <dbReference type="NCBI Taxonomy" id="1196081"/>
    <lineage>
        <taxon>Eukaryota</taxon>
        <taxon>Fungi</taxon>
        <taxon>Dikarya</taxon>
        <taxon>Ascomycota</taxon>
        <taxon>Pezizomycotina</taxon>
        <taxon>Eurotiomycetes</taxon>
        <taxon>Eurotiomycetidae</taxon>
        <taxon>Eurotiales</taxon>
        <taxon>Trichocomaceae</taxon>
        <taxon>Talaromyces</taxon>
        <taxon>Talaromyces sect. Talaromyces</taxon>
    </lineage>
</organism>
<dbReference type="Proteomes" id="UP000249363">
    <property type="component" value="Unassembled WGS sequence"/>
</dbReference>
<dbReference type="AlphaFoldDB" id="A0A364KSD4"/>